<feature type="binding site" evidence="2">
    <location>
        <position position="73"/>
    </location>
    <ligand>
        <name>substrate</name>
    </ligand>
</feature>
<evidence type="ECO:0000313" key="4">
    <source>
        <dbReference type="Proteomes" id="UP000178526"/>
    </source>
</evidence>
<feature type="binding site" evidence="2">
    <location>
        <position position="37"/>
    </location>
    <ligand>
        <name>substrate</name>
    </ligand>
</feature>
<organism evidence="3 4">
    <name type="scientific">Candidatus Schekmanbacteria bacterium GWA2_38_11</name>
    <dbReference type="NCBI Taxonomy" id="1817876"/>
    <lineage>
        <taxon>Bacteria</taxon>
        <taxon>Candidatus Schekmaniibacteriota</taxon>
    </lineage>
</organism>
<comment type="function">
    <text evidence="2">Catalyzes the condensation of isopentenyl diphosphate (IPP) with allylic pyrophosphates generating different type of terpenoids.</text>
</comment>
<evidence type="ECO:0000256" key="2">
    <source>
        <dbReference type="HAMAP-Rule" id="MF_01139"/>
    </source>
</evidence>
<evidence type="ECO:0000256" key="1">
    <source>
        <dbReference type="ARBA" id="ARBA00022679"/>
    </source>
</evidence>
<gene>
    <name evidence="3" type="ORF">A2042_03015</name>
</gene>
<dbReference type="Gene3D" id="3.40.1180.10">
    <property type="entry name" value="Decaprenyl diphosphate synthase-like"/>
    <property type="match status" value="1"/>
</dbReference>
<dbReference type="AlphaFoldDB" id="A0A1F7RJP4"/>
<protein>
    <recommendedName>
        <fullName evidence="2">Isoprenyl transferase</fullName>
        <ecNumber evidence="2">2.5.1.-</ecNumber>
    </recommendedName>
</protein>
<feature type="binding site" evidence="2">
    <location>
        <position position="29"/>
    </location>
    <ligand>
        <name>substrate</name>
    </ligand>
</feature>
<dbReference type="HAMAP" id="MF_01139">
    <property type="entry name" value="ISPT"/>
    <property type="match status" value="1"/>
</dbReference>
<evidence type="ECO:0000313" key="3">
    <source>
        <dbReference type="EMBL" id="OGL41815.1"/>
    </source>
</evidence>
<dbReference type="InterPro" id="IPR036424">
    <property type="entry name" value="UPP_synth-like_sf"/>
</dbReference>
<dbReference type="InterPro" id="IPR018520">
    <property type="entry name" value="UPP_synth-like_CS"/>
</dbReference>
<feature type="binding site" evidence="2">
    <location>
        <begin position="198"/>
        <end position="200"/>
    </location>
    <ligand>
        <name>substrate</name>
    </ligand>
</feature>
<dbReference type="PANTHER" id="PTHR10291">
    <property type="entry name" value="DEHYDRODOLICHYL DIPHOSPHATE SYNTHASE FAMILY MEMBER"/>
    <property type="match status" value="1"/>
</dbReference>
<feature type="binding site" evidence="2">
    <location>
        <position position="211"/>
    </location>
    <ligand>
        <name>Mg(2+)</name>
        <dbReference type="ChEBI" id="CHEBI:18420"/>
    </ligand>
</feature>
<dbReference type="GO" id="GO:0008834">
    <property type="term" value="F:ditrans,polycis-undecaprenyl-diphosphate synthase [(2E,6E)-farnesyl-diphosphate specific] activity"/>
    <property type="evidence" value="ECO:0007669"/>
    <property type="project" value="TreeGrafter"/>
</dbReference>
<feature type="active site" evidence="2">
    <location>
        <position position="24"/>
    </location>
</feature>
<keyword evidence="2" id="KW-0479">Metal-binding</keyword>
<feature type="binding site" evidence="2">
    <location>
        <begin position="25"/>
        <end position="28"/>
    </location>
    <ligand>
        <name>substrate</name>
    </ligand>
</feature>
<sequence length="257" mass="30030">MREDELLKKINMSNLPRHIAIIMDGNGRWARLRKLNRIEGHRKATETVRKTVMACRELNIDILTLYTFSQENWNRPRNEVRALMFLLKKFLKEELEEMQGNNIRLIAIGRTEKLPADVKETLDSVMEQTKGNDGMILNLALSYGSRIEIVDAVKRIATQLEEGRLGIDEINEETVSKNLYTSDLPDPDLMIRTSGEMRISNFLLWQLAYAELWITPVLWPDFKKSDLYEAILDYQSRERRFGLTAEQLKDKKRIMLS</sequence>
<feature type="binding site" evidence="2">
    <location>
        <begin position="69"/>
        <end position="71"/>
    </location>
    <ligand>
        <name>substrate</name>
    </ligand>
</feature>
<feature type="binding site" evidence="2">
    <location>
        <position position="24"/>
    </location>
    <ligand>
        <name>Mg(2+)</name>
        <dbReference type="ChEBI" id="CHEBI:18420"/>
    </ligand>
</feature>
<comment type="caution">
    <text evidence="3">The sequence shown here is derived from an EMBL/GenBank/DDBJ whole genome shotgun (WGS) entry which is preliminary data.</text>
</comment>
<feature type="binding site" evidence="2">
    <location>
        <position position="41"/>
    </location>
    <ligand>
        <name>substrate</name>
    </ligand>
</feature>
<dbReference type="FunFam" id="3.40.1180.10:FF:000001">
    <property type="entry name" value="(2E,6E)-farnesyl-diphosphate-specific ditrans,polycis-undecaprenyl-diphosphate synthase"/>
    <property type="match status" value="1"/>
</dbReference>
<feature type="binding site" evidence="2">
    <location>
        <position position="192"/>
    </location>
    <ligand>
        <name>substrate</name>
    </ligand>
</feature>
<comment type="cofactor">
    <cofactor evidence="2">
        <name>Mg(2+)</name>
        <dbReference type="ChEBI" id="CHEBI:18420"/>
    </cofactor>
    <text evidence="2">Binds 2 magnesium ions per subunit.</text>
</comment>
<feature type="binding site" evidence="2">
    <location>
        <position position="75"/>
    </location>
    <ligand>
        <name>substrate</name>
    </ligand>
</feature>
<dbReference type="PANTHER" id="PTHR10291:SF0">
    <property type="entry name" value="DEHYDRODOLICHYL DIPHOSPHATE SYNTHASE 2"/>
    <property type="match status" value="1"/>
</dbReference>
<dbReference type="GO" id="GO:0000287">
    <property type="term" value="F:magnesium ion binding"/>
    <property type="evidence" value="ECO:0007669"/>
    <property type="project" value="UniProtKB-UniRule"/>
</dbReference>
<keyword evidence="1 2" id="KW-0808">Transferase</keyword>
<keyword evidence="2" id="KW-0460">Magnesium</keyword>
<feature type="active site" description="Proton acceptor" evidence="2">
    <location>
        <position position="72"/>
    </location>
</feature>
<dbReference type="SUPFAM" id="SSF64005">
    <property type="entry name" value="Undecaprenyl diphosphate synthase"/>
    <property type="match status" value="1"/>
</dbReference>
<dbReference type="EC" id="2.5.1.-" evidence="2"/>
<comment type="similarity">
    <text evidence="2">Belongs to the UPP synthase family.</text>
</comment>
<dbReference type="NCBIfam" id="NF011405">
    <property type="entry name" value="PRK14830.1"/>
    <property type="match status" value="1"/>
</dbReference>
<reference evidence="3 4" key="1">
    <citation type="journal article" date="2016" name="Nat. Commun.">
        <title>Thousands of microbial genomes shed light on interconnected biogeochemical processes in an aquifer system.</title>
        <authorList>
            <person name="Anantharaman K."/>
            <person name="Brown C.T."/>
            <person name="Hug L.A."/>
            <person name="Sharon I."/>
            <person name="Castelle C.J."/>
            <person name="Probst A.J."/>
            <person name="Thomas B.C."/>
            <person name="Singh A."/>
            <person name="Wilkins M.J."/>
            <person name="Karaoz U."/>
            <person name="Brodie E.L."/>
            <person name="Williams K.H."/>
            <person name="Hubbard S.S."/>
            <person name="Banfield J.F."/>
        </authorList>
    </citation>
    <scope>NUCLEOTIDE SEQUENCE [LARGE SCALE GENOMIC DNA]</scope>
</reference>
<dbReference type="CDD" id="cd00475">
    <property type="entry name" value="Cis_IPPS"/>
    <property type="match status" value="1"/>
</dbReference>
<dbReference type="Proteomes" id="UP000178526">
    <property type="component" value="Unassembled WGS sequence"/>
</dbReference>
<dbReference type="GO" id="GO:0005829">
    <property type="term" value="C:cytosol"/>
    <property type="evidence" value="ECO:0007669"/>
    <property type="project" value="TreeGrafter"/>
</dbReference>
<dbReference type="NCBIfam" id="TIGR00055">
    <property type="entry name" value="uppS"/>
    <property type="match status" value="1"/>
</dbReference>
<dbReference type="InterPro" id="IPR001441">
    <property type="entry name" value="UPP_synth-like"/>
</dbReference>
<dbReference type="GO" id="GO:0016094">
    <property type="term" value="P:polyprenol biosynthetic process"/>
    <property type="evidence" value="ECO:0007669"/>
    <property type="project" value="TreeGrafter"/>
</dbReference>
<dbReference type="EMBL" id="MGDB01000063">
    <property type="protein sequence ID" value="OGL41815.1"/>
    <property type="molecule type" value="Genomic_DNA"/>
</dbReference>
<comment type="subunit">
    <text evidence="2">Homodimer.</text>
</comment>
<dbReference type="Pfam" id="PF01255">
    <property type="entry name" value="Prenyltransf"/>
    <property type="match status" value="1"/>
</dbReference>
<name>A0A1F7RJP4_9BACT</name>
<dbReference type="PROSITE" id="PS01066">
    <property type="entry name" value="UPP_SYNTHASE"/>
    <property type="match status" value="1"/>
</dbReference>
<proteinExistence type="inferred from homology"/>
<accession>A0A1F7RJP4</accession>